<keyword evidence="4" id="KW-0812">Transmembrane</keyword>
<name>A0ABV6ZTN1_9PROT</name>
<dbReference type="SUPFAM" id="SSF56235">
    <property type="entry name" value="N-terminal nucleophile aminohydrolases (Ntn hydrolases)"/>
    <property type="match status" value="1"/>
</dbReference>
<evidence type="ECO:0000256" key="2">
    <source>
        <dbReference type="ARBA" id="ARBA00022801"/>
    </source>
</evidence>
<dbReference type="CDD" id="cd03747">
    <property type="entry name" value="Ntn_PGA_like"/>
    <property type="match status" value="1"/>
</dbReference>
<keyword evidence="3" id="KW-0865">Zymogen</keyword>
<dbReference type="PANTHER" id="PTHR34218:SF4">
    <property type="entry name" value="ACYL-HOMOSERINE LACTONE ACYLASE QUIP"/>
    <property type="match status" value="1"/>
</dbReference>
<comment type="similarity">
    <text evidence="1">Belongs to the peptidase S45 family.</text>
</comment>
<dbReference type="Proteomes" id="UP001595379">
    <property type="component" value="Unassembled WGS sequence"/>
</dbReference>
<dbReference type="EMBL" id="JBHRSV010000001">
    <property type="protein sequence ID" value="MFC2924787.1"/>
    <property type="molecule type" value="Genomic_DNA"/>
</dbReference>
<keyword evidence="6" id="KW-1185">Reference proteome</keyword>
<protein>
    <submittedName>
        <fullName evidence="5">Penicillin acylase family protein</fullName>
    </submittedName>
</protein>
<proteinExistence type="inferred from homology"/>
<dbReference type="InterPro" id="IPR043147">
    <property type="entry name" value="Penicillin_amidase_A-knob"/>
</dbReference>
<dbReference type="PIRSF" id="PIRSF001227">
    <property type="entry name" value="Pen_acylase"/>
    <property type="match status" value="1"/>
</dbReference>
<feature type="transmembrane region" description="Helical" evidence="4">
    <location>
        <begin position="7"/>
        <end position="31"/>
    </location>
</feature>
<gene>
    <name evidence="5" type="ORF">ACFOOR_01570</name>
</gene>
<dbReference type="InterPro" id="IPR014395">
    <property type="entry name" value="Pen/GL7ACA/AHL_acylase"/>
</dbReference>
<reference evidence="6" key="1">
    <citation type="journal article" date="2019" name="Int. J. Syst. Evol. Microbiol.">
        <title>The Global Catalogue of Microorganisms (GCM) 10K type strain sequencing project: providing services to taxonomists for standard genome sequencing and annotation.</title>
        <authorList>
            <consortium name="The Broad Institute Genomics Platform"/>
            <consortium name="The Broad Institute Genome Sequencing Center for Infectious Disease"/>
            <person name="Wu L."/>
            <person name="Ma J."/>
        </authorList>
    </citation>
    <scope>NUCLEOTIDE SEQUENCE [LARGE SCALE GENOMIC DNA]</scope>
    <source>
        <strain evidence="6">KCTC 52487</strain>
    </source>
</reference>
<evidence type="ECO:0000256" key="1">
    <source>
        <dbReference type="ARBA" id="ARBA00006586"/>
    </source>
</evidence>
<dbReference type="Gene3D" id="1.10.439.10">
    <property type="entry name" value="Penicillin Amidohydrolase, domain 1"/>
    <property type="match status" value="1"/>
</dbReference>
<dbReference type="Pfam" id="PF01804">
    <property type="entry name" value="Penicil_amidase"/>
    <property type="match status" value="1"/>
</dbReference>
<dbReference type="Gene3D" id="2.30.120.10">
    <property type="match status" value="1"/>
</dbReference>
<keyword evidence="4" id="KW-0472">Membrane</keyword>
<evidence type="ECO:0000256" key="4">
    <source>
        <dbReference type="SAM" id="Phobius"/>
    </source>
</evidence>
<dbReference type="Gene3D" id="1.10.1400.10">
    <property type="match status" value="1"/>
</dbReference>
<dbReference type="InterPro" id="IPR023343">
    <property type="entry name" value="Penicillin_amidase_dom1"/>
</dbReference>
<dbReference type="RefSeq" id="WP_343163503.1">
    <property type="nucleotide sequence ID" value="NZ_JBHRSV010000001.1"/>
</dbReference>
<evidence type="ECO:0000256" key="3">
    <source>
        <dbReference type="ARBA" id="ARBA00023145"/>
    </source>
</evidence>
<evidence type="ECO:0000313" key="6">
    <source>
        <dbReference type="Proteomes" id="UP001595379"/>
    </source>
</evidence>
<dbReference type="InterPro" id="IPR002692">
    <property type="entry name" value="S45"/>
</dbReference>
<accession>A0ABV6ZTN1</accession>
<organism evidence="5 6">
    <name type="scientific">Hyphobacterium vulgare</name>
    <dbReference type="NCBI Taxonomy" id="1736751"/>
    <lineage>
        <taxon>Bacteria</taxon>
        <taxon>Pseudomonadati</taxon>
        <taxon>Pseudomonadota</taxon>
        <taxon>Alphaproteobacteria</taxon>
        <taxon>Maricaulales</taxon>
        <taxon>Maricaulaceae</taxon>
        <taxon>Hyphobacterium</taxon>
    </lineage>
</organism>
<dbReference type="Gene3D" id="3.60.20.10">
    <property type="entry name" value="Glutamine Phosphoribosylpyrophosphate, subunit 1, domain 1"/>
    <property type="match status" value="1"/>
</dbReference>
<dbReference type="InterPro" id="IPR043146">
    <property type="entry name" value="Penicillin_amidase_N_B-knob"/>
</dbReference>
<dbReference type="PANTHER" id="PTHR34218">
    <property type="entry name" value="PEPTIDASE S45 PENICILLIN AMIDASE"/>
    <property type="match status" value="1"/>
</dbReference>
<evidence type="ECO:0000313" key="5">
    <source>
        <dbReference type="EMBL" id="MFC2924787.1"/>
    </source>
</evidence>
<comment type="caution">
    <text evidence="5">The sequence shown here is derived from an EMBL/GenBank/DDBJ whole genome shotgun (WGS) entry which is preliminary data.</text>
</comment>
<dbReference type="InterPro" id="IPR029055">
    <property type="entry name" value="Ntn_hydrolases_N"/>
</dbReference>
<sequence>MRILVRIILFFGGLVAALMLIGAGFWLWAFWGTKPDTSGQVRVAGLSGDVTIVRDEHGVPHIFGETEADVFFGLGYAHAQDRFFQMDMMRRYVQGRLSEALGERTVRVDARNRIRGYPNVAAAAVANMDAETLAAAEAYTAGVNARLARGTPSPEYRVMMFNPSTWMFRPEEWRLVDTASVVVYMADSLAAGEDSEMSRRRLEEILMPDQLAEFLPEYPDWAPTMLQAEDYAERAATPADNGLPANEVQPDVDEGSNAWVLSGEHTASGAPLLANDPHLSLSAPGIWYFAHLALPDGHVVGATVAGAPLVVLGRNDVSAWGFTNTGFDVIDLQVFERGELEIAERTEMIPVRGGDPVELTIRQSPIGPLLDPDYFAIDAYGDVDVVLQSTALDMSNDVAGVAYRIMKSRSWEQFVEAGRGYTAPMQNMHYAHIDGTTGYTTAGLVPLRDGNGRWTGYIPYDELPRVRNPVSGRVASGNNRIAPDNYAHPTPGEYAIFRAVRINEQLDLTARHDLDSYETLQMDVLSAQAARLIPAIAASEPQTVEGQRARDLLADWDGSMPVYSNEALIYALWYRAFARALYGDELGEDFPRFIGRREGLVDNVLVGGETRWCDDVTTPAAENCAVTVGVALDAAMATGIAQFGPDIDNWSWGSAHAAVFDHPVFTGMPLLDGMFTVRQPVGGDGSTVNVAVYPMRGDSFDVFHGPSLRAIYDMSDLDASRFMHAPGQSGHPWSGHYRDLAPMWAAGENFEMRTDWTPENAPEGSNTLVLRPGN</sequence>
<keyword evidence="2" id="KW-0378">Hydrolase</keyword>
<keyword evidence="4" id="KW-1133">Transmembrane helix</keyword>